<gene>
    <name evidence="3" type="ORF">SAMN05216564_10765</name>
</gene>
<feature type="domain" description="TRAM" evidence="2">
    <location>
        <begin position="79"/>
        <end position="138"/>
    </location>
</feature>
<organism evidence="3 4">
    <name type="scientific">Halopenitus persicus</name>
    <dbReference type="NCBI Taxonomy" id="1048396"/>
    <lineage>
        <taxon>Archaea</taxon>
        <taxon>Methanobacteriati</taxon>
        <taxon>Methanobacteriota</taxon>
        <taxon>Stenosarchaea group</taxon>
        <taxon>Halobacteria</taxon>
        <taxon>Halobacteriales</taxon>
        <taxon>Haloferacaceae</taxon>
        <taxon>Halopenitus</taxon>
    </lineage>
</organism>
<dbReference type="PROSITE" id="PS50926">
    <property type="entry name" value="TRAM"/>
    <property type="match status" value="1"/>
</dbReference>
<evidence type="ECO:0000313" key="4">
    <source>
        <dbReference type="Proteomes" id="UP000199079"/>
    </source>
</evidence>
<dbReference type="RefSeq" id="WP_092733845.1">
    <property type="nucleotide sequence ID" value="NZ_FNPC01000007.1"/>
</dbReference>
<dbReference type="Gene3D" id="2.40.50.140">
    <property type="entry name" value="Nucleic acid-binding proteins"/>
    <property type="match status" value="1"/>
</dbReference>
<keyword evidence="4" id="KW-1185">Reference proteome</keyword>
<dbReference type="InterPro" id="IPR002792">
    <property type="entry name" value="TRAM_dom"/>
</dbReference>
<evidence type="ECO:0000313" key="3">
    <source>
        <dbReference type="EMBL" id="SDY63219.1"/>
    </source>
</evidence>
<dbReference type="Pfam" id="PF01938">
    <property type="entry name" value="TRAM"/>
    <property type="match status" value="1"/>
</dbReference>
<proteinExistence type="predicted"/>
<evidence type="ECO:0000259" key="2">
    <source>
        <dbReference type="PROSITE" id="PS50926"/>
    </source>
</evidence>
<dbReference type="InterPro" id="IPR012340">
    <property type="entry name" value="NA-bd_OB-fold"/>
</dbReference>
<sequence length="144" mass="15481">MTEIPDSLRLLYETTLEKRDGQYTISIPKEIVDGSSLTTDDVYRVALLASAKEAQDEAASSERATNDNDSNRNGNDTPPVEEGEVRSVTIDTLGDQGDGIAKVERGFIVIVPGTQPGDIADVKITDVKNSVAFAEPVADPEVRC</sequence>
<name>A0A1H3LGE6_9EURY</name>
<dbReference type="AlphaFoldDB" id="A0A1H3LGE6"/>
<dbReference type="SUPFAM" id="SSF50249">
    <property type="entry name" value="Nucleic acid-binding proteins"/>
    <property type="match status" value="1"/>
</dbReference>
<dbReference type="Proteomes" id="UP000199079">
    <property type="component" value="Unassembled WGS sequence"/>
</dbReference>
<dbReference type="OrthoDB" id="28569at2157"/>
<feature type="region of interest" description="Disordered" evidence="1">
    <location>
        <begin position="53"/>
        <end position="96"/>
    </location>
</feature>
<evidence type="ECO:0000256" key="1">
    <source>
        <dbReference type="SAM" id="MobiDB-lite"/>
    </source>
</evidence>
<protein>
    <submittedName>
        <fullName evidence="3">Predicted RNA-binding protein, contains TRAM domain</fullName>
    </submittedName>
</protein>
<dbReference type="EMBL" id="FNPC01000007">
    <property type="protein sequence ID" value="SDY63219.1"/>
    <property type="molecule type" value="Genomic_DNA"/>
</dbReference>
<accession>A0A1H3LGE6</accession>
<reference evidence="4" key="1">
    <citation type="submission" date="2016-10" db="EMBL/GenBank/DDBJ databases">
        <authorList>
            <person name="Varghese N."/>
            <person name="Submissions S."/>
        </authorList>
    </citation>
    <scope>NUCLEOTIDE SEQUENCE [LARGE SCALE GENOMIC DNA]</scope>
    <source>
        <strain evidence="4">DC30,IBRC 10041,KCTC 4046</strain>
    </source>
</reference>